<evidence type="ECO:0000259" key="3">
    <source>
        <dbReference type="PROSITE" id="PS50801"/>
    </source>
</evidence>
<accession>A0A7S2DGI3</accession>
<dbReference type="Pfam" id="PF01740">
    <property type="entry name" value="STAS"/>
    <property type="match status" value="1"/>
</dbReference>
<dbReference type="PANTHER" id="PTHR43310:SF2">
    <property type="entry name" value="SLC26A_SULP TRANSPORTER DOMAIN-CONTAINING PROTEIN"/>
    <property type="match status" value="1"/>
</dbReference>
<keyword evidence="1" id="KW-0812">Transmembrane</keyword>
<keyword evidence="2" id="KW-0732">Signal</keyword>
<feature type="chain" id="PRO_5031313332" description="STAS domain-containing protein" evidence="2">
    <location>
        <begin position="22"/>
        <end position="585"/>
    </location>
</feature>
<feature type="transmembrane region" description="Helical" evidence="1">
    <location>
        <begin position="93"/>
        <end position="112"/>
    </location>
</feature>
<sequence>MLLLALIKNSLMLLAMQRSLRLTIDVHHEMTIVGVAQMATGCLATFGSSPMTAANMLIKDMGASKKVPSCLSIGLMLFCCVTSFRFVAFVPKFVFTSMLFAQSLGLLHDWVVSTYKRMYLPEWIIILVIAVTMTFVGLLQGVSLGFFISILLFAHSFLKVPAIKYQTNLAHYRSSVDRWPSAAKVLDEHGPEVVIFQLQGFLFFGNAVSIATAVKSLYGPQEVLDDVQRGRAQISQEAPLAIILDFNMVYNIDGSATEVLKQIMDTVDQCNSDIIVCTVHVKRVQTMLSHASRLSKCHVAFVQDLDEAVATAEEKLLARYITKLRVGKGTDKFLAGNEPKVTAAEYLKYMTAKADTDKFDGRSLSGASLSSLDGLSSFCKTLNMVSRRHLGIDAERLMDLDERTVEVHLEAGDQLKAHVQNTPILPDADDIGLFFIESGVMKVQRVREQQAQLFSPSLRGGDSLRGGTPLDVGYVPLATIGPGWVIGSEEVASRRASLGVVTAQTPCRLHFLAMREITEVEASDPRLALALFQVVARLNSCISNRLKFHLVCRDEAMKSLPSSVTRARLDPALTPNFDRVMRNSE</sequence>
<proteinExistence type="predicted"/>
<feature type="transmembrane region" description="Helical" evidence="1">
    <location>
        <begin position="124"/>
        <end position="154"/>
    </location>
</feature>
<dbReference type="Gene3D" id="3.30.750.24">
    <property type="entry name" value="STAS domain"/>
    <property type="match status" value="1"/>
</dbReference>
<dbReference type="EMBL" id="HBGS01043046">
    <property type="protein sequence ID" value="CAD9453922.1"/>
    <property type="molecule type" value="Transcribed_RNA"/>
</dbReference>
<dbReference type="CDD" id="cd07042">
    <property type="entry name" value="STAS_SulP_like_sulfate_transporter"/>
    <property type="match status" value="1"/>
</dbReference>
<dbReference type="SUPFAM" id="SSF52091">
    <property type="entry name" value="SpoIIaa-like"/>
    <property type="match status" value="1"/>
</dbReference>
<dbReference type="AlphaFoldDB" id="A0A7S2DGI3"/>
<feature type="transmembrane region" description="Helical" evidence="1">
    <location>
        <begin position="31"/>
        <end position="58"/>
    </location>
</feature>
<dbReference type="PROSITE" id="PS50801">
    <property type="entry name" value="STAS"/>
    <property type="match status" value="1"/>
</dbReference>
<gene>
    <name evidence="4" type="ORF">DSPE1174_LOCUS22211</name>
</gene>
<keyword evidence="1" id="KW-1133">Transmembrane helix</keyword>
<dbReference type="Gene3D" id="2.60.120.10">
    <property type="entry name" value="Jelly Rolls"/>
    <property type="match status" value="1"/>
</dbReference>
<evidence type="ECO:0000313" key="4">
    <source>
        <dbReference type="EMBL" id="CAD9453922.1"/>
    </source>
</evidence>
<dbReference type="InterPro" id="IPR036513">
    <property type="entry name" value="STAS_dom_sf"/>
</dbReference>
<dbReference type="SUPFAM" id="SSF51206">
    <property type="entry name" value="cAMP-binding domain-like"/>
    <property type="match status" value="1"/>
</dbReference>
<feature type="signal peptide" evidence="2">
    <location>
        <begin position="1"/>
        <end position="21"/>
    </location>
</feature>
<keyword evidence="1" id="KW-0472">Membrane</keyword>
<reference evidence="4" key="1">
    <citation type="submission" date="2021-01" db="EMBL/GenBank/DDBJ databases">
        <authorList>
            <person name="Corre E."/>
            <person name="Pelletier E."/>
            <person name="Niang G."/>
            <person name="Scheremetjew M."/>
            <person name="Finn R."/>
            <person name="Kale V."/>
            <person name="Holt S."/>
            <person name="Cochrane G."/>
            <person name="Meng A."/>
            <person name="Brown T."/>
            <person name="Cohen L."/>
        </authorList>
    </citation>
    <scope>NUCLEOTIDE SEQUENCE</scope>
    <source>
        <strain evidence="4">CCMP1381</strain>
    </source>
</reference>
<evidence type="ECO:0000256" key="2">
    <source>
        <dbReference type="SAM" id="SignalP"/>
    </source>
</evidence>
<dbReference type="PANTHER" id="PTHR43310">
    <property type="entry name" value="SULFATE TRANSPORTER YBAR-RELATED"/>
    <property type="match status" value="1"/>
</dbReference>
<dbReference type="InterPro" id="IPR018490">
    <property type="entry name" value="cNMP-bd_dom_sf"/>
</dbReference>
<name>A0A7S2DGI3_9STRA</name>
<evidence type="ECO:0000256" key="1">
    <source>
        <dbReference type="SAM" id="Phobius"/>
    </source>
</evidence>
<dbReference type="InterPro" id="IPR014710">
    <property type="entry name" value="RmlC-like_jellyroll"/>
</dbReference>
<organism evidence="4">
    <name type="scientific">Octactis speculum</name>
    <dbReference type="NCBI Taxonomy" id="3111310"/>
    <lineage>
        <taxon>Eukaryota</taxon>
        <taxon>Sar</taxon>
        <taxon>Stramenopiles</taxon>
        <taxon>Ochrophyta</taxon>
        <taxon>Dictyochophyceae</taxon>
        <taxon>Dictyochales</taxon>
        <taxon>Dictyochaceae</taxon>
        <taxon>Octactis</taxon>
    </lineage>
</organism>
<dbReference type="InterPro" id="IPR002645">
    <property type="entry name" value="STAS_dom"/>
</dbReference>
<protein>
    <recommendedName>
        <fullName evidence="3">STAS domain-containing protein</fullName>
    </recommendedName>
</protein>
<feature type="domain" description="STAS" evidence="3">
    <location>
        <begin position="191"/>
        <end position="312"/>
    </location>
</feature>
<feature type="transmembrane region" description="Helical" evidence="1">
    <location>
        <begin position="70"/>
        <end position="87"/>
    </location>
</feature>
<dbReference type="InterPro" id="IPR052706">
    <property type="entry name" value="Membrane-Transporter-like"/>
</dbReference>